<dbReference type="Proteomes" id="UP000772434">
    <property type="component" value="Unassembled WGS sequence"/>
</dbReference>
<name>A0A9P5Q7F6_9AGAR</name>
<dbReference type="AlphaFoldDB" id="A0A9P5Q7F6"/>
<keyword evidence="2" id="KW-1185">Reference proteome</keyword>
<organism evidence="1 2">
    <name type="scientific">Rhodocollybia butyracea</name>
    <dbReference type="NCBI Taxonomy" id="206335"/>
    <lineage>
        <taxon>Eukaryota</taxon>
        <taxon>Fungi</taxon>
        <taxon>Dikarya</taxon>
        <taxon>Basidiomycota</taxon>
        <taxon>Agaricomycotina</taxon>
        <taxon>Agaricomycetes</taxon>
        <taxon>Agaricomycetidae</taxon>
        <taxon>Agaricales</taxon>
        <taxon>Marasmiineae</taxon>
        <taxon>Omphalotaceae</taxon>
        <taxon>Rhodocollybia</taxon>
    </lineage>
</organism>
<protein>
    <submittedName>
        <fullName evidence="1">Uncharacterized protein</fullName>
    </submittedName>
</protein>
<dbReference type="OrthoDB" id="3001418at2759"/>
<sequence>MQRPLGRLVPVTPSTLSLDSLASGNATVSSASTFTGIGSLSGKAIFNVGKLTLKAIEQVIISRRLSAIATHFPHHAGAKLPGLTEMYMDLLELSRPELYPESIRIRALQMLVAQIASRSSETLVKVLSNWPVVELCLIIRDIASRIDPIRFYNL</sequence>
<evidence type="ECO:0000313" key="1">
    <source>
        <dbReference type="EMBL" id="KAF9075552.1"/>
    </source>
</evidence>
<evidence type="ECO:0000313" key="2">
    <source>
        <dbReference type="Proteomes" id="UP000772434"/>
    </source>
</evidence>
<gene>
    <name evidence="1" type="ORF">BDP27DRAFT_1315259</name>
</gene>
<dbReference type="EMBL" id="JADNRY010000009">
    <property type="protein sequence ID" value="KAF9075552.1"/>
    <property type="molecule type" value="Genomic_DNA"/>
</dbReference>
<reference evidence="1" key="1">
    <citation type="submission" date="2020-11" db="EMBL/GenBank/DDBJ databases">
        <authorList>
            <consortium name="DOE Joint Genome Institute"/>
            <person name="Ahrendt S."/>
            <person name="Riley R."/>
            <person name="Andreopoulos W."/>
            <person name="Labutti K."/>
            <person name="Pangilinan J."/>
            <person name="Ruiz-Duenas F.J."/>
            <person name="Barrasa J.M."/>
            <person name="Sanchez-Garcia M."/>
            <person name="Camarero S."/>
            <person name="Miyauchi S."/>
            <person name="Serrano A."/>
            <person name="Linde D."/>
            <person name="Babiker R."/>
            <person name="Drula E."/>
            <person name="Ayuso-Fernandez I."/>
            <person name="Pacheco R."/>
            <person name="Padilla G."/>
            <person name="Ferreira P."/>
            <person name="Barriuso J."/>
            <person name="Kellner H."/>
            <person name="Castanera R."/>
            <person name="Alfaro M."/>
            <person name="Ramirez L."/>
            <person name="Pisabarro A.G."/>
            <person name="Kuo A."/>
            <person name="Tritt A."/>
            <person name="Lipzen A."/>
            <person name="He G."/>
            <person name="Yan M."/>
            <person name="Ng V."/>
            <person name="Cullen D."/>
            <person name="Martin F."/>
            <person name="Rosso M.-N."/>
            <person name="Henrissat B."/>
            <person name="Hibbett D."/>
            <person name="Martinez A.T."/>
            <person name="Grigoriev I.V."/>
        </authorList>
    </citation>
    <scope>NUCLEOTIDE SEQUENCE</scope>
    <source>
        <strain evidence="1">AH 40177</strain>
    </source>
</reference>
<comment type="caution">
    <text evidence="1">The sequence shown here is derived from an EMBL/GenBank/DDBJ whole genome shotgun (WGS) entry which is preliminary data.</text>
</comment>
<proteinExistence type="predicted"/>
<accession>A0A9P5Q7F6</accession>